<evidence type="ECO:0000313" key="1">
    <source>
        <dbReference type="EMBL" id="THG54728.1"/>
    </source>
</evidence>
<sequence length="388" mass="42362">MSNQRYDMRGVSASKEDVHNAIKNVDKGLFPKAFCKIVPDWLGGDPEYCNIMHADGAGTKSSLAYMYWKETGDMSVWKGIAQDALIMNIDDLLCVGATDNILLSSTIGRNKKLIPGEVIAAIINGTEELLAELRQLGVNIISTGGETADVGDLVRTIIVDSTVTCRMRRSDVIDNANIKGGDVIVGLASYGQAAYEHEYNGGMGSNGLTSARHDVFNNSLAQKYPESYDAAVPSELVYSGSMSLTDTVKDSPVNAGKLVLSPTRTYAPVVKKVLDTMRSEVHGMIHCSGGAQTKIMHFVNGKHVIKDNLFPIPPLFALIRKESGTEWKEMYKVFNMGHRMEFYVAPENAQKIIEISESMGIPAQIVGRVEDAPENKLTIISEAGKFEY</sequence>
<name>A0AC61S7D5_9BACT</name>
<organism evidence="1 2">
    <name type="scientific">Muribaculum caecicola</name>
    <dbReference type="NCBI Taxonomy" id="3038144"/>
    <lineage>
        <taxon>Bacteria</taxon>
        <taxon>Pseudomonadati</taxon>
        <taxon>Bacteroidota</taxon>
        <taxon>Bacteroidia</taxon>
        <taxon>Bacteroidales</taxon>
        <taxon>Muribaculaceae</taxon>
        <taxon>Muribaculum</taxon>
    </lineage>
</organism>
<dbReference type="Proteomes" id="UP000305401">
    <property type="component" value="Unassembled WGS sequence"/>
</dbReference>
<reference evidence="1" key="1">
    <citation type="submission" date="2019-04" db="EMBL/GenBank/DDBJ databases">
        <title>Microbes associate with the intestines of laboratory mice.</title>
        <authorList>
            <person name="Navarre W."/>
            <person name="Wong E."/>
            <person name="Huang K.C."/>
            <person name="Tropini C."/>
            <person name="Ng K."/>
            <person name="Yu B."/>
        </authorList>
    </citation>
    <scope>NUCLEOTIDE SEQUENCE</scope>
    <source>
        <strain evidence="1">NM86_A22</strain>
    </source>
</reference>
<proteinExistence type="predicted"/>
<keyword evidence="2" id="KW-1185">Reference proteome</keyword>
<protein>
    <submittedName>
        <fullName evidence="1">Phosphoribosylformylglycinamidine cyclo-ligase</fullName>
    </submittedName>
</protein>
<gene>
    <name evidence="1" type="ORF">E5990_01930</name>
</gene>
<comment type="caution">
    <text evidence="1">The sequence shown here is derived from an EMBL/GenBank/DDBJ whole genome shotgun (WGS) entry which is preliminary data.</text>
</comment>
<evidence type="ECO:0000313" key="2">
    <source>
        <dbReference type="Proteomes" id="UP000305401"/>
    </source>
</evidence>
<accession>A0AC61S7D5</accession>
<dbReference type="EMBL" id="SSTG01000011">
    <property type="protein sequence ID" value="THG54728.1"/>
    <property type="molecule type" value="Genomic_DNA"/>
</dbReference>